<dbReference type="PROSITE" id="PS50995">
    <property type="entry name" value="HTH_MARR_2"/>
    <property type="match status" value="1"/>
</dbReference>
<gene>
    <name evidence="2" type="primary">slyA_3</name>
    <name evidence="2" type="ORF">D7316_03281</name>
</gene>
<dbReference type="InterPro" id="IPR036390">
    <property type="entry name" value="WH_DNA-bd_sf"/>
</dbReference>
<dbReference type="InterPro" id="IPR000835">
    <property type="entry name" value="HTH_MarR-typ"/>
</dbReference>
<keyword evidence="3" id="KW-1185">Reference proteome</keyword>
<dbReference type="PRINTS" id="PR00598">
    <property type="entry name" value="HTHMARR"/>
</dbReference>
<dbReference type="GO" id="GO:0003700">
    <property type="term" value="F:DNA-binding transcription factor activity"/>
    <property type="evidence" value="ECO:0007669"/>
    <property type="project" value="InterPro"/>
</dbReference>
<dbReference type="InterPro" id="IPR039422">
    <property type="entry name" value="MarR/SlyA-like"/>
</dbReference>
<dbReference type="KEGG" id="gom:D7316_03281"/>
<organism evidence="2 3">
    <name type="scientific">Gordonia insulae</name>
    <dbReference type="NCBI Taxonomy" id="2420509"/>
    <lineage>
        <taxon>Bacteria</taxon>
        <taxon>Bacillati</taxon>
        <taxon>Actinomycetota</taxon>
        <taxon>Actinomycetes</taxon>
        <taxon>Mycobacteriales</taxon>
        <taxon>Gordoniaceae</taxon>
        <taxon>Gordonia</taxon>
    </lineage>
</organism>
<proteinExistence type="predicted"/>
<dbReference type="PANTHER" id="PTHR33164">
    <property type="entry name" value="TRANSCRIPTIONAL REGULATOR, MARR FAMILY"/>
    <property type="match status" value="1"/>
</dbReference>
<feature type="domain" description="HTH marR-type" evidence="1">
    <location>
        <begin position="7"/>
        <end position="138"/>
    </location>
</feature>
<dbReference type="EMBL" id="CP033972">
    <property type="protein sequence ID" value="AZG46680.1"/>
    <property type="molecule type" value="Genomic_DNA"/>
</dbReference>
<dbReference type="OrthoDB" id="5511415at2"/>
<dbReference type="PANTHER" id="PTHR33164:SF43">
    <property type="entry name" value="HTH-TYPE TRANSCRIPTIONAL REPRESSOR YETL"/>
    <property type="match status" value="1"/>
</dbReference>
<evidence type="ECO:0000313" key="2">
    <source>
        <dbReference type="EMBL" id="AZG46680.1"/>
    </source>
</evidence>
<evidence type="ECO:0000259" key="1">
    <source>
        <dbReference type="PROSITE" id="PS50995"/>
    </source>
</evidence>
<dbReference type="Gene3D" id="1.10.10.10">
    <property type="entry name" value="Winged helix-like DNA-binding domain superfamily/Winged helix DNA-binding domain"/>
    <property type="match status" value="1"/>
</dbReference>
<dbReference type="AlphaFoldDB" id="A0A3G8JR74"/>
<dbReference type="InterPro" id="IPR036388">
    <property type="entry name" value="WH-like_DNA-bd_sf"/>
</dbReference>
<dbReference type="RefSeq" id="WP_124709155.1">
    <property type="nucleotide sequence ID" value="NZ_CP033972.1"/>
</dbReference>
<dbReference type="GO" id="GO:0006950">
    <property type="term" value="P:response to stress"/>
    <property type="evidence" value="ECO:0007669"/>
    <property type="project" value="TreeGrafter"/>
</dbReference>
<name>A0A3G8JR74_9ACTN</name>
<reference evidence="2 3" key="1">
    <citation type="submission" date="2018-11" db="EMBL/GenBank/DDBJ databases">
        <title>Gordonia insulae sp. nov., isolated from an island soil.</title>
        <authorList>
            <person name="Kim Y.S."/>
            <person name="Kim S.B."/>
        </authorList>
    </citation>
    <scope>NUCLEOTIDE SEQUENCE [LARGE SCALE GENOMIC DNA]</scope>
    <source>
        <strain evidence="2 3">MMS17-SY073</strain>
    </source>
</reference>
<dbReference type="SUPFAM" id="SSF46785">
    <property type="entry name" value="Winged helix' DNA-binding domain"/>
    <property type="match status" value="1"/>
</dbReference>
<dbReference type="Proteomes" id="UP000271469">
    <property type="component" value="Chromosome"/>
</dbReference>
<sequence length="144" mass="15681">MADAVSAEKLFSELYEAAGAGRRLGEGIAARAGQTQARWQTLWTIGAGPMTVPQIARRLGVSRQHILRLTNSLADEGLIEQVVNPDHKTSPLLKLTPAGRDVLDLINHGAKDSNELLLQQLSGSDVDQLRTLLQRFTQIVKSMS</sequence>
<dbReference type="SMART" id="SM00347">
    <property type="entry name" value="HTH_MARR"/>
    <property type="match status" value="1"/>
</dbReference>
<dbReference type="Pfam" id="PF12802">
    <property type="entry name" value="MarR_2"/>
    <property type="match status" value="1"/>
</dbReference>
<evidence type="ECO:0000313" key="3">
    <source>
        <dbReference type="Proteomes" id="UP000271469"/>
    </source>
</evidence>
<accession>A0A3G8JR74</accession>
<protein>
    <submittedName>
        <fullName evidence="2">Transcriptional regulator SlyA</fullName>
    </submittedName>
</protein>